<dbReference type="InterPro" id="IPR023230">
    <property type="entry name" value="Glyco_hydro_2_CS"/>
</dbReference>
<dbReference type="InterPro" id="IPR017853">
    <property type="entry name" value="GH"/>
</dbReference>
<organism evidence="7 8">
    <name type="scientific">Sus scrofa</name>
    <name type="common">Pig</name>
    <dbReference type="NCBI Taxonomy" id="9823"/>
    <lineage>
        <taxon>Eukaryota</taxon>
        <taxon>Metazoa</taxon>
        <taxon>Chordata</taxon>
        <taxon>Craniata</taxon>
        <taxon>Vertebrata</taxon>
        <taxon>Euteleostomi</taxon>
        <taxon>Mammalia</taxon>
        <taxon>Eutheria</taxon>
        <taxon>Laurasiatheria</taxon>
        <taxon>Artiodactyla</taxon>
        <taxon>Suina</taxon>
        <taxon>Suidae</taxon>
        <taxon>Sus</taxon>
    </lineage>
</organism>
<evidence type="ECO:0000259" key="6">
    <source>
        <dbReference type="Pfam" id="PF02837"/>
    </source>
</evidence>
<dbReference type="InterPro" id="IPR023232">
    <property type="entry name" value="Glyco_hydro_2_AS"/>
</dbReference>
<sequence length="507" mass="58419">MVRGPAGAWAVLGPLLWGCGLALLQGGMLYPQESRSRERKELNGLWSFRADFSDNRRQGFEQQWYRKPLRESGPTLDMPVPSSFNDISQDGRLRSFIGWVWYEREAILPQRWTQDLGTRVVLRISSAHYYAIVWVNGVHVTEHEGGHLPFEADISKLVQVKLTAQTSAGPLSDFYTLPVGIRTVAVTERQFLINGKPFYFHGVNKHEDADIRGKGFDWSLLVKDFNLLRWLGANAFRTSHYPYAEEVMQLCDRYGIVVIDESPGVGIVLAQSFSNASLQHHLEVMEEMVRRDKNHPAVVMWSVANEPSSFLEQAAYYFKMLIGHTKALDPSRPVTFVTSSSYEKDLGVPYVDVICVNSYYSWYHDYGHMEVIQLQLATQFERWHEAYQKPIIQSEYGAETIIGFHEDPPLMFSEEYQKGLLQQYHVILDQKRKEYVVGELIWNFADFMTDQSPQRAIGNRKGIFTRQRQPKSAAFLLRERYWKLANETRYLQSAVMSQCVGNSPFTK</sequence>
<comment type="similarity">
    <text evidence="2">Belongs to the glycosyl hydrolase 2 family.</text>
</comment>
<dbReference type="Gene3D" id="3.20.20.80">
    <property type="entry name" value="Glycosidases"/>
    <property type="match status" value="1"/>
</dbReference>
<comment type="subcellular location">
    <subcellularLocation>
        <location evidence="1">Lysosome</location>
    </subcellularLocation>
</comment>
<dbReference type="FunFam" id="2.60.120.260:FF:000027">
    <property type="entry name" value="Beta-glucuronidase"/>
    <property type="match status" value="1"/>
</dbReference>
<feature type="domain" description="Glycoside hydrolase family 2 catalytic" evidence="5">
    <location>
        <begin position="184"/>
        <end position="485"/>
    </location>
</feature>
<dbReference type="GO" id="GO:0005975">
    <property type="term" value="P:carbohydrate metabolic process"/>
    <property type="evidence" value="ECO:0007669"/>
    <property type="project" value="InterPro"/>
</dbReference>
<keyword evidence="4" id="KW-0472">Membrane</keyword>
<dbReference type="InterPro" id="IPR006103">
    <property type="entry name" value="Glyco_hydro_2_cat"/>
</dbReference>
<dbReference type="PROSITE" id="PS00719">
    <property type="entry name" value="GLYCOSYL_HYDROL_F2_1"/>
    <property type="match status" value="1"/>
</dbReference>
<protein>
    <submittedName>
        <fullName evidence="7">Glucuronidase beta</fullName>
    </submittedName>
</protein>
<keyword evidence="4" id="KW-0812">Transmembrane</keyword>
<name>A0A4X1T0F6_PIG</name>
<evidence type="ECO:0000256" key="1">
    <source>
        <dbReference type="ARBA" id="ARBA00004371"/>
    </source>
</evidence>
<dbReference type="InterPro" id="IPR008979">
    <property type="entry name" value="Galactose-bd-like_sf"/>
</dbReference>
<evidence type="ECO:0000256" key="3">
    <source>
        <dbReference type="ARBA" id="ARBA00023228"/>
    </source>
</evidence>
<proteinExistence type="inferred from homology"/>
<reference evidence="7" key="2">
    <citation type="submission" date="2025-08" db="UniProtKB">
        <authorList>
            <consortium name="Ensembl"/>
        </authorList>
    </citation>
    <scope>IDENTIFICATION</scope>
</reference>
<evidence type="ECO:0000313" key="7">
    <source>
        <dbReference type="Ensembl" id="ENSSSCP00070008197.1"/>
    </source>
</evidence>
<dbReference type="Gene3D" id="2.60.120.260">
    <property type="entry name" value="Galactose-binding domain-like"/>
    <property type="match status" value="1"/>
</dbReference>
<dbReference type="InterPro" id="IPR006104">
    <property type="entry name" value="Glyco_hydro_2_N"/>
</dbReference>
<dbReference type="SUPFAM" id="SSF49785">
    <property type="entry name" value="Galactose-binding domain-like"/>
    <property type="match status" value="1"/>
</dbReference>
<dbReference type="GO" id="GO:0004553">
    <property type="term" value="F:hydrolase activity, hydrolyzing O-glycosyl compounds"/>
    <property type="evidence" value="ECO:0007669"/>
    <property type="project" value="InterPro"/>
</dbReference>
<dbReference type="Pfam" id="PF02837">
    <property type="entry name" value="Glyco_hydro_2_N"/>
    <property type="match status" value="1"/>
</dbReference>
<dbReference type="Pfam" id="PF02836">
    <property type="entry name" value="Glyco_hydro_2_C"/>
    <property type="match status" value="1"/>
</dbReference>
<feature type="domain" description="Glycosyl hydrolases family 2 sugar binding" evidence="6">
    <location>
        <begin position="40"/>
        <end position="159"/>
    </location>
</feature>
<reference evidence="7 8" key="1">
    <citation type="submission" date="2017-08" db="EMBL/GenBank/DDBJ databases">
        <title>USMARCv1.0.</title>
        <authorList>
            <person name="Hannum G.I."/>
            <person name="Koren S."/>
            <person name="Schroeder S.G."/>
            <person name="Chin S.C."/>
            <person name="Nonneman D.J."/>
            <person name="Becker S.A."/>
            <person name="Rosen B.D."/>
            <person name="Bickhart D.M."/>
            <person name="Putnam N.H."/>
            <person name="Green R.E."/>
            <person name="Tuggle C.K."/>
            <person name="Liu H."/>
            <person name="Rohrer G.A."/>
            <person name="Warr A."/>
            <person name="Hall R."/>
            <person name="Kim K."/>
            <person name="Hume D.A."/>
            <person name="Talbot R."/>
            <person name="Chow W."/>
            <person name="Howe K."/>
            <person name="Schwartz A.S."/>
            <person name="Watson M."/>
            <person name="Archibald A.L."/>
            <person name="Phillippy A.M."/>
            <person name="Smith T.P.L."/>
        </authorList>
    </citation>
    <scope>NUCLEOTIDE SEQUENCE [LARGE SCALE GENOMIC DNA]</scope>
</reference>
<keyword evidence="3" id="KW-0458">Lysosome</keyword>
<dbReference type="PROSITE" id="PS00608">
    <property type="entry name" value="GLYCOSYL_HYDROL_F2_2"/>
    <property type="match status" value="1"/>
</dbReference>
<keyword evidence="4" id="KW-1133">Transmembrane helix</keyword>
<dbReference type="GO" id="GO:0005764">
    <property type="term" value="C:lysosome"/>
    <property type="evidence" value="ECO:0007669"/>
    <property type="project" value="UniProtKB-SubCell"/>
</dbReference>
<accession>A0A4X1T0F6</accession>
<evidence type="ECO:0000256" key="2">
    <source>
        <dbReference type="ARBA" id="ARBA00007401"/>
    </source>
</evidence>
<dbReference type="PANTHER" id="PTHR10066:SF67">
    <property type="entry name" value="BETA-GLUCURONIDASE"/>
    <property type="match status" value="1"/>
</dbReference>
<dbReference type="PANTHER" id="PTHR10066">
    <property type="entry name" value="BETA-GLUCURONIDASE"/>
    <property type="match status" value="1"/>
</dbReference>
<feature type="transmembrane region" description="Helical" evidence="4">
    <location>
        <begin position="6"/>
        <end position="30"/>
    </location>
</feature>
<evidence type="ECO:0000313" key="8">
    <source>
        <dbReference type="Proteomes" id="UP000314985"/>
    </source>
</evidence>
<dbReference type="Proteomes" id="UP000314985">
    <property type="component" value="Chromosome 3"/>
</dbReference>
<dbReference type="FunFam" id="3.20.20.80:FF:000029">
    <property type="entry name" value="Beta-glucuronidase"/>
    <property type="match status" value="1"/>
</dbReference>
<evidence type="ECO:0000256" key="4">
    <source>
        <dbReference type="SAM" id="Phobius"/>
    </source>
</evidence>
<dbReference type="SUPFAM" id="SSF51445">
    <property type="entry name" value="(Trans)glycosidases"/>
    <property type="match status" value="1"/>
</dbReference>
<dbReference type="Ensembl" id="ENSSSCT00070009986.1">
    <property type="protein sequence ID" value="ENSSSCP00070008197.1"/>
    <property type="gene ID" value="ENSSSCG00070005166.1"/>
</dbReference>
<dbReference type="AlphaFoldDB" id="A0A4X1T0F6"/>
<evidence type="ECO:0000259" key="5">
    <source>
        <dbReference type="Pfam" id="PF02836"/>
    </source>
</evidence>